<gene>
    <name evidence="2" type="ORF">MCOR_20665</name>
</gene>
<keyword evidence="3" id="KW-1185">Reference proteome</keyword>
<keyword evidence="1" id="KW-0472">Membrane</keyword>
<organism evidence="2 3">
    <name type="scientific">Mytilus coruscus</name>
    <name type="common">Sea mussel</name>
    <dbReference type="NCBI Taxonomy" id="42192"/>
    <lineage>
        <taxon>Eukaryota</taxon>
        <taxon>Metazoa</taxon>
        <taxon>Spiralia</taxon>
        <taxon>Lophotrochozoa</taxon>
        <taxon>Mollusca</taxon>
        <taxon>Bivalvia</taxon>
        <taxon>Autobranchia</taxon>
        <taxon>Pteriomorphia</taxon>
        <taxon>Mytilida</taxon>
        <taxon>Mytiloidea</taxon>
        <taxon>Mytilidae</taxon>
        <taxon>Mytilinae</taxon>
        <taxon>Mytilus</taxon>
    </lineage>
</organism>
<evidence type="ECO:0000313" key="3">
    <source>
        <dbReference type="Proteomes" id="UP000507470"/>
    </source>
</evidence>
<sequence>MLQHYFDNFIMRFTVADYTTAWQRLEVGIVTGCTISVVLFSAAMNMLVKSAEKMSRGPVMSSGVSQPPTRAFMDDMTITAKSVLEGKWMLQDLGELVQAFKVKESDIKERKEEFKVTKTRQVIMLRDSKDDKVKEANVDVRTGRKWVAKSAVEDAESRLRHSGSGNIRATWFWQHSATIMAVSRCKT</sequence>
<dbReference type="OrthoDB" id="447743at2759"/>
<name>A0A6J8BN85_MYTCO</name>
<evidence type="ECO:0008006" key="4">
    <source>
        <dbReference type="Google" id="ProtNLM"/>
    </source>
</evidence>
<protein>
    <recommendedName>
        <fullName evidence="4">Reverse transcriptase domain-containing protein</fullName>
    </recommendedName>
</protein>
<dbReference type="AlphaFoldDB" id="A0A6J8BN85"/>
<dbReference type="Proteomes" id="UP000507470">
    <property type="component" value="Unassembled WGS sequence"/>
</dbReference>
<accession>A0A6J8BN85</accession>
<evidence type="ECO:0000256" key="1">
    <source>
        <dbReference type="SAM" id="Phobius"/>
    </source>
</evidence>
<dbReference type="EMBL" id="CACVKT020003687">
    <property type="protein sequence ID" value="CAC5385086.1"/>
    <property type="molecule type" value="Genomic_DNA"/>
</dbReference>
<feature type="transmembrane region" description="Helical" evidence="1">
    <location>
        <begin position="27"/>
        <end position="48"/>
    </location>
</feature>
<evidence type="ECO:0000313" key="2">
    <source>
        <dbReference type="EMBL" id="CAC5385086.1"/>
    </source>
</evidence>
<reference evidence="2 3" key="1">
    <citation type="submission" date="2020-06" db="EMBL/GenBank/DDBJ databases">
        <authorList>
            <person name="Li R."/>
            <person name="Bekaert M."/>
        </authorList>
    </citation>
    <scope>NUCLEOTIDE SEQUENCE [LARGE SCALE GENOMIC DNA]</scope>
    <source>
        <strain evidence="3">wild</strain>
    </source>
</reference>
<proteinExistence type="predicted"/>
<keyword evidence="1" id="KW-1133">Transmembrane helix</keyword>
<keyword evidence="1" id="KW-0812">Transmembrane</keyword>